<comment type="caution">
    <text evidence="1">The sequence shown here is derived from an EMBL/GenBank/DDBJ whole genome shotgun (WGS) entry which is preliminary data.</text>
</comment>
<proteinExistence type="predicted"/>
<sequence length="48" mass="4942">MTVVTFVSHEGEEHVVPLEEGQSLMRIAVNNAVPGIDADCGGEAACGT</sequence>
<dbReference type="Proteomes" id="UP000252187">
    <property type="component" value="Unassembled WGS sequence"/>
</dbReference>
<organism evidence="1 2">
    <name type="scientific">Dietzia maris</name>
    <dbReference type="NCBI Taxonomy" id="37915"/>
    <lineage>
        <taxon>Bacteria</taxon>
        <taxon>Bacillati</taxon>
        <taxon>Actinomycetota</taxon>
        <taxon>Actinomycetes</taxon>
        <taxon>Mycobacteriales</taxon>
        <taxon>Dietziaceae</taxon>
        <taxon>Dietzia</taxon>
    </lineage>
</organism>
<protein>
    <submittedName>
        <fullName evidence="1">2Fe-2S ferredoxin</fullName>
    </submittedName>
</protein>
<feature type="non-terminal residue" evidence="1">
    <location>
        <position position="48"/>
    </location>
</feature>
<evidence type="ECO:0000313" key="2">
    <source>
        <dbReference type="Proteomes" id="UP000252187"/>
    </source>
</evidence>
<dbReference type="AlphaFoldDB" id="A0A365P4K5"/>
<dbReference type="Gene3D" id="3.10.20.30">
    <property type="match status" value="1"/>
</dbReference>
<accession>A0A365P4K5</accession>
<dbReference type="GO" id="GO:0051536">
    <property type="term" value="F:iron-sulfur cluster binding"/>
    <property type="evidence" value="ECO:0007669"/>
    <property type="project" value="InterPro"/>
</dbReference>
<dbReference type="EMBL" id="QNTT01000123">
    <property type="protein sequence ID" value="RBA29365.1"/>
    <property type="molecule type" value="Genomic_DNA"/>
</dbReference>
<name>A0A365P4K5_9ACTN</name>
<dbReference type="SUPFAM" id="SSF54292">
    <property type="entry name" value="2Fe-2S ferredoxin-like"/>
    <property type="match status" value="1"/>
</dbReference>
<reference evidence="1 2" key="1">
    <citation type="submission" date="2018-06" db="EMBL/GenBank/DDBJ databases">
        <title>Whole genome sequencing of four bacterial strains from South Shetland trench revealing bio-synthetic gene clusters.</title>
        <authorList>
            <person name="Abdel-Mageed W.M."/>
            <person name="Lehri B."/>
            <person name="Jarmusch S.A."/>
            <person name="Miranda K."/>
            <person name="Goodfellow M."/>
            <person name="Jaspars M."/>
            <person name="Karlyshev A.V."/>
        </authorList>
    </citation>
    <scope>NUCLEOTIDE SEQUENCE [LARGE SCALE GENOMIC DNA]</scope>
    <source>
        <strain evidence="1 2">SST1</strain>
    </source>
</reference>
<dbReference type="InterPro" id="IPR036010">
    <property type="entry name" value="2Fe-2S_ferredoxin-like_sf"/>
</dbReference>
<gene>
    <name evidence="1" type="ORF">DQ226_18495</name>
</gene>
<evidence type="ECO:0000313" key="1">
    <source>
        <dbReference type="EMBL" id="RBA29365.1"/>
    </source>
</evidence>
<dbReference type="InterPro" id="IPR012675">
    <property type="entry name" value="Beta-grasp_dom_sf"/>
</dbReference>